<sequence length="715" mass="79396">MDVLLSRLTQQAVHYAIRSGISITTGYALKECGRLLKQAPKGRDRQELQQLQIRLESKIRVMSPSIDMIELIAARGNTSLESAVSLCRDIRYEIQKLGQRLQKAATHEELAQRKAIRSKSREETDDELKAIVNQMKLLLARIEDAVPLINLAITTSGVNLSTKLSGTISPSRLLQASTFLSSADAQFGGNPTSRQQVGPTYVLTMYMLFAGHAARPVDERGVRETTWKEVIHKARVKLWRVPLDQLYTRPGETPETDCYNDNTIPADEKASEFAYQLAVVEDLDDDRVHTFEDDEPQPGICDDVANAGIRDVVPIHEFSKIFYADTGKILNIGGDGETNNPVLLLKRDVHAEPPRRMLQRSQSRAQTPDYDRHNGVASQQSEVDAQLERESDAGTPHKPSAPSQSESWRLPVDLDPEWVAFEVYVEDEDSDAEDELPADSRSHSRSTSLDPGVADALARLNLTSSSAGTPPLNANSAALALSPDKRTGPPIKTTLSLLEMLLKLSALQQFRQESHLAIEDELLNFFLEDSATAGAGADKSYRQRLRHDAMKRVGFDPYDESPIKRRSEEYIRDNGGSPRSVRESLSPEGFSHEISYDEYEQQPIPKLDFVRSTTERFSPNLAGTKPSYPPRQLQQVVYQQTPSRASTPDLTSDAHRQAVSAKYAGSGRPSPSPQGRPLATPPSSGTGKTRMAALRTQSDNRPRSPLYEAYTNDEQ</sequence>
<dbReference type="GO" id="GO:0030695">
    <property type="term" value="F:GTPase regulator activity"/>
    <property type="evidence" value="ECO:0007669"/>
    <property type="project" value="TreeGrafter"/>
</dbReference>
<protein>
    <recommendedName>
        <fullName evidence="4">Ran-binding-domain-containing protein</fullName>
    </recommendedName>
</protein>
<feature type="compositionally biased region" description="Basic and acidic residues" evidence="1">
    <location>
        <begin position="561"/>
        <end position="572"/>
    </location>
</feature>
<feature type="compositionally biased region" description="Low complexity" evidence="1">
    <location>
        <begin position="665"/>
        <end position="677"/>
    </location>
</feature>
<dbReference type="PANTHER" id="PTHR31010">
    <property type="entry name" value="RAN-SPECIFIC GTPASE-ACTIVATING PROTEIN 30-RELATED"/>
    <property type="match status" value="1"/>
</dbReference>
<dbReference type="OrthoDB" id="512915at2759"/>
<dbReference type="EMBL" id="LFZO01000024">
    <property type="protein sequence ID" value="KXT17175.1"/>
    <property type="molecule type" value="Genomic_DNA"/>
</dbReference>
<gene>
    <name evidence="2" type="ORF">AC579_333</name>
</gene>
<feature type="region of interest" description="Disordered" evidence="1">
    <location>
        <begin position="556"/>
        <end position="587"/>
    </location>
</feature>
<comment type="caution">
    <text evidence="2">The sequence shown here is derived from an EMBL/GenBank/DDBJ whole genome shotgun (WGS) entry which is preliminary data.</text>
</comment>
<dbReference type="Pfam" id="PF05508">
    <property type="entry name" value="Ran-binding"/>
    <property type="match status" value="1"/>
</dbReference>
<reference evidence="2 3" key="1">
    <citation type="submission" date="2015-07" db="EMBL/GenBank/DDBJ databases">
        <title>Comparative genomics of the Sigatoka disease complex on banana suggests a link between parallel evolutionary changes in Pseudocercospora fijiensis and Pseudocercospora eumusae and increased virulence on the banana host.</title>
        <authorList>
            <person name="Chang T.-C."/>
            <person name="Salvucci A."/>
            <person name="Crous P.W."/>
            <person name="Stergiopoulos I."/>
        </authorList>
    </citation>
    <scope>NUCLEOTIDE SEQUENCE [LARGE SCALE GENOMIC DNA]</scope>
    <source>
        <strain evidence="2 3">CBS 116634</strain>
    </source>
</reference>
<evidence type="ECO:0000313" key="3">
    <source>
        <dbReference type="Proteomes" id="UP000073492"/>
    </source>
</evidence>
<dbReference type="GO" id="GO:0005634">
    <property type="term" value="C:nucleus"/>
    <property type="evidence" value="ECO:0007669"/>
    <property type="project" value="TreeGrafter"/>
</dbReference>
<feature type="region of interest" description="Disordered" evidence="1">
    <location>
        <begin position="348"/>
        <end position="409"/>
    </location>
</feature>
<evidence type="ECO:0000256" key="1">
    <source>
        <dbReference type="SAM" id="MobiDB-lite"/>
    </source>
</evidence>
<dbReference type="PANTHER" id="PTHR31010:SF2">
    <property type="entry name" value="RAN-SPECIFIC GTPASE-ACTIVATING PROTEIN 30"/>
    <property type="match status" value="1"/>
</dbReference>
<dbReference type="GO" id="GO:0005737">
    <property type="term" value="C:cytoplasm"/>
    <property type="evidence" value="ECO:0007669"/>
    <property type="project" value="TreeGrafter"/>
</dbReference>
<keyword evidence="3" id="KW-1185">Reference proteome</keyword>
<evidence type="ECO:0008006" key="4">
    <source>
        <dbReference type="Google" id="ProtNLM"/>
    </source>
</evidence>
<feature type="region of interest" description="Disordered" evidence="1">
    <location>
        <begin position="429"/>
        <end position="450"/>
    </location>
</feature>
<organism evidence="2 3">
    <name type="scientific">Pseudocercospora musae</name>
    <dbReference type="NCBI Taxonomy" id="113226"/>
    <lineage>
        <taxon>Eukaryota</taxon>
        <taxon>Fungi</taxon>
        <taxon>Dikarya</taxon>
        <taxon>Ascomycota</taxon>
        <taxon>Pezizomycotina</taxon>
        <taxon>Dothideomycetes</taxon>
        <taxon>Dothideomycetidae</taxon>
        <taxon>Mycosphaerellales</taxon>
        <taxon>Mycosphaerellaceae</taxon>
        <taxon>Pseudocercospora</taxon>
    </lineage>
</organism>
<dbReference type="InterPro" id="IPR008812">
    <property type="entry name" value="Ran_GTP-bd-rel"/>
</dbReference>
<evidence type="ECO:0000313" key="2">
    <source>
        <dbReference type="EMBL" id="KXT17175.1"/>
    </source>
</evidence>
<feature type="compositionally biased region" description="Polar residues" evidence="1">
    <location>
        <begin position="639"/>
        <end position="650"/>
    </location>
</feature>
<name>A0A139IR70_9PEZI</name>
<feature type="region of interest" description="Disordered" evidence="1">
    <location>
        <begin position="639"/>
        <end position="715"/>
    </location>
</feature>
<dbReference type="Proteomes" id="UP000073492">
    <property type="component" value="Unassembled WGS sequence"/>
</dbReference>
<accession>A0A139IR70</accession>
<dbReference type="AlphaFoldDB" id="A0A139IR70"/>
<proteinExistence type="predicted"/>